<gene>
    <name evidence="2" type="ORF">BO85DRAFT_82009</name>
</gene>
<keyword evidence="1" id="KW-0472">Membrane</keyword>
<keyword evidence="3" id="KW-1185">Reference proteome</keyword>
<sequence>MLTSVRVAKSETVNYYDGDSAYSRVAEGRNGASSNKEGGSSASRFTRFGRPEVSGIIVMCLKVVMININGPLVLVLWN</sequence>
<dbReference type="Proteomes" id="UP000249526">
    <property type="component" value="Unassembled WGS sequence"/>
</dbReference>
<feature type="transmembrane region" description="Helical" evidence="1">
    <location>
        <begin position="53"/>
        <end position="77"/>
    </location>
</feature>
<accession>A0A8G1QXA1</accession>
<keyword evidence="1" id="KW-0812">Transmembrane</keyword>
<protein>
    <submittedName>
        <fullName evidence="2">Uncharacterized protein</fullName>
    </submittedName>
</protein>
<evidence type="ECO:0000313" key="2">
    <source>
        <dbReference type="EMBL" id="RAH55262.1"/>
    </source>
</evidence>
<dbReference type="AlphaFoldDB" id="A0A8G1QXA1"/>
<reference evidence="2 3" key="1">
    <citation type="submission" date="2018-02" db="EMBL/GenBank/DDBJ databases">
        <title>The genomes of Aspergillus section Nigri reveals drivers in fungal speciation.</title>
        <authorList>
            <consortium name="DOE Joint Genome Institute"/>
            <person name="Vesth T.C."/>
            <person name="Nybo J."/>
            <person name="Theobald S."/>
            <person name="Brandl J."/>
            <person name="Frisvad J.C."/>
            <person name="Nielsen K.F."/>
            <person name="Lyhne E.K."/>
            <person name="Kogle M.E."/>
            <person name="Kuo A."/>
            <person name="Riley R."/>
            <person name="Clum A."/>
            <person name="Nolan M."/>
            <person name="Lipzen A."/>
            <person name="Salamov A."/>
            <person name="Henrissat B."/>
            <person name="Wiebenga A."/>
            <person name="De vries R.P."/>
            <person name="Grigoriev I.V."/>
            <person name="Mortensen U.H."/>
            <person name="Andersen M.R."/>
            <person name="Baker S.E."/>
        </authorList>
    </citation>
    <scope>NUCLEOTIDE SEQUENCE [LARGE SCALE GENOMIC DNA]</scope>
    <source>
        <strain evidence="2 3">CBS 112811</strain>
    </source>
</reference>
<name>A0A8G1QXA1_9EURO</name>
<dbReference type="RefSeq" id="XP_025513184.1">
    <property type="nucleotide sequence ID" value="XM_025665703.1"/>
</dbReference>
<dbReference type="EMBL" id="KZ825069">
    <property type="protein sequence ID" value="RAH55262.1"/>
    <property type="molecule type" value="Genomic_DNA"/>
</dbReference>
<proteinExistence type="predicted"/>
<organism evidence="2 3">
    <name type="scientific">Aspergillus piperis CBS 112811</name>
    <dbReference type="NCBI Taxonomy" id="1448313"/>
    <lineage>
        <taxon>Eukaryota</taxon>
        <taxon>Fungi</taxon>
        <taxon>Dikarya</taxon>
        <taxon>Ascomycota</taxon>
        <taxon>Pezizomycotina</taxon>
        <taxon>Eurotiomycetes</taxon>
        <taxon>Eurotiomycetidae</taxon>
        <taxon>Eurotiales</taxon>
        <taxon>Aspergillaceae</taxon>
        <taxon>Aspergillus</taxon>
        <taxon>Aspergillus subgen. Circumdati</taxon>
    </lineage>
</organism>
<dbReference type="GeneID" id="37169105"/>
<keyword evidence="1" id="KW-1133">Transmembrane helix</keyword>
<evidence type="ECO:0000313" key="3">
    <source>
        <dbReference type="Proteomes" id="UP000249526"/>
    </source>
</evidence>
<evidence type="ECO:0000256" key="1">
    <source>
        <dbReference type="SAM" id="Phobius"/>
    </source>
</evidence>